<evidence type="ECO:0000313" key="1">
    <source>
        <dbReference type="EMBL" id="BDZ53753.1"/>
    </source>
</evidence>
<reference evidence="2" key="1">
    <citation type="journal article" date="2019" name="Int. J. Syst. Evol. Microbiol.">
        <title>The Global Catalogue of Microorganisms (GCM) 10K type strain sequencing project: providing services to taxonomists for standard genome sequencing and annotation.</title>
        <authorList>
            <consortium name="The Broad Institute Genomics Platform"/>
            <consortium name="The Broad Institute Genome Sequencing Center for Infectious Disease"/>
            <person name="Wu L."/>
            <person name="Ma J."/>
        </authorList>
    </citation>
    <scope>NUCLEOTIDE SEQUENCE [LARGE SCALE GENOMIC DNA]</scope>
    <source>
        <strain evidence="2">NBRC 109019</strain>
    </source>
</reference>
<organism evidence="1 2">
    <name type="scientific">Agromyces marinus</name>
    <dbReference type="NCBI Taxonomy" id="1389020"/>
    <lineage>
        <taxon>Bacteria</taxon>
        <taxon>Bacillati</taxon>
        <taxon>Actinomycetota</taxon>
        <taxon>Actinomycetes</taxon>
        <taxon>Micrococcales</taxon>
        <taxon>Microbacteriaceae</taxon>
        <taxon>Agromyces</taxon>
    </lineage>
</organism>
<evidence type="ECO:0000313" key="2">
    <source>
        <dbReference type="Proteomes" id="UP001321477"/>
    </source>
</evidence>
<name>A0ABN6YEE1_9MICO</name>
<dbReference type="Proteomes" id="UP001321477">
    <property type="component" value="Chromosome"/>
</dbReference>
<protein>
    <submittedName>
        <fullName evidence="1">Uncharacterized protein</fullName>
    </submittedName>
</protein>
<keyword evidence="2" id="KW-1185">Reference proteome</keyword>
<proteinExistence type="predicted"/>
<dbReference type="SUPFAM" id="SSF53756">
    <property type="entry name" value="UDP-Glycosyltransferase/glycogen phosphorylase"/>
    <property type="match status" value="1"/>
</dbReference>
<dbReference type="RefSeq" id="WP_234661233.1">
    <property type="nucleotide sequence ID" value="NZ_AP027734.1"/>
</dbReference>
<gene>
    <name evidence="1" type="ORF">GCM10025870_08260</name>
</gene>
<sequence>MSEGARPPAALVISQSPLQRDPRVRRQMQWLAESGWIVDTLGLGERPDEAIRDHFAMHDEPRWARPVVAKGLIHTLLPYRRRFEILSRARIPREAEDRVRSGEYGLIVFNDIHLLPWTRTDAFSDLPGSTRVHLDLHEHHPPKYRRSVRGGRLANPYYAWGRAMIADPVFTSRSAVVRGIAELYQDEFAVPPLAVIRNAPELEDLEPSAVREDRVELVHHGAAAWTRGLREMVDAVGLLPERFRLTLMLLGSAEVIAGVEEYAAELGDRVRILPPVPMREIASSINAYDIEVMFFPPVTENLRFVLPNKLFEAVQGRLALAIGPSVMMAELIEAYGNGTIASGWTAEDLADSVRNLTADDIRRMKNASAAAAQDLNAAHEGDVFRRAVGIDER</sequence>
<dbReference type="EMBL" id="AP027734">
    <property type="protein sequence ID" value="BDZ53753.1"/>
    <property type="molecule type" value="Genomic_DNA"/>
</dbReference>
<accession>A0ABN6YEE1</accession>
<dbReference type="Gene3D" id="3.40.50.2000">
    <property type="entry name" value="Glycogen Phosphorylase B"/>
    <property type="match status" value="1"/>
</dbReference>